<proteinExistence type="predicted"/>
<accession>A0A699U7L0</accession>
<evidence type="ECO:0008006" key="2">
    <source>
        <dbReference type="Google" id="ProtNLM"/>
    </source>
</evidence>
<feature type="non-terminal residue" evidence="1">
    <location>
        <position position="169"/>
    </location>
</feature>
<dbReference type="AlphaFoldDB" id="A0A699U7L0"/>
<comment type="caution">
    <text evidence="1">The sequence shown here is derived from an EMBL/GenBank/DDBJ whole genome shotgun (WGS) entry which is preliminary data.</text>
</comment>
<protein>
    <recommendedName>
        <fullName evidence="2">Integrase, catalytic region, zinc finger, CCHC-type, peptidase aspartic, catalytic</fullName>
    </recommendedName>
</protein>
<organism evidence="1">
    <name type="scientific">Tanacetum cinerariifolium</name>
    <name type="common">Dalmatian daisy</name>
    <name type="synonym">Chrysanthemum cinerariifolium</name>
    <dbReference type="NCBI Taxonomy" id="118510"/>
    <lineage>
        <taxon>Eukaryota</taxon>
        <taxon>Viridiplantae</taxon>
        <taxon>Streptophyta</taxon>
        <taxon>Embryophyta</taxon>
        <taxon>Tracheophyta</taxon>
        <taxon>Spermatophyta</taxon>
        <taxon>Magnoliopsida</taxon>
        <taxon>eudicotyledons</taxon>
        <taxon>Gunneridae</taxon>
        <taxon>Pentapetalae</taxon>
        <taxon>asterids</taxon>
        <taxon>campanulids</taxon>
        <taxon>Asterales</taxon>
        <taxon>Asteraceae</taxon>
        <taxon>Asteroideae</taxon>
        <taxon>Anthemideae</taxon>
        <taxon>Anthemidinae</taxon>
        <taxon>Tanacetum</taxon>
    </lineage>
</organism>
<evidence type="ECO:0000313" key="1">
    <source>
        <dbReference type="EMBL" id="GFD18350.1"/>
    </source>
</evidence>
<dbReference type="EMBL" id="BKCJ011306971">
    <property type="protein sequence ID" value="GFD18350.1"/>
    <property type="molecule type" value="Genomic_DNA"/>
</dbReference>
<sequence length="169" mass="19880">MYNDLKKFQAELDRRNDVKYASKVEIDCAKAKEMKNELFSHQETISIMSQQKEAQIKLYKTREDKELDKVIALENKVKVLDNIVYKTNQSVQTMNMLNRNCKTSFVKPKFLKKAQRANPRLYNIGCYNDNLALMLAPKSDEVIRLEKASRSKMSDLIRPFVYEKLNNLY</sequence>
<gene>
    <name evidence="1" type="ORF">Tci_890319</name>
</gene>
<name>A0A699U7L0_TANCI</name>
<reference evidence="1" key="1">
    <citation type="journal article" date="2019" name="Sci. Rep.">
        <title>Draft genome of Tanacetum cinerariifolium, the natural source of mosquito coil.</title>
        <authorList>
            <person name="Yamashiro T."/>
            <person name="Shiraishi A."/>
            <person name="Satake H."/>
            <person name="Nakayama K."/>
        </authorList>
    </citation>
    <scope>NUCLEOTIDE SEQUENCE</scope>
</reference>